<feature type="region of interest" description="Disordered" evidence="1">
    <location>
        <begin position="264"/>
        <end position="418"/>
    </location>
</feature>
<feature type="compositionally biased region" description="Basic residues" evidence="1">
    <location>
        <begin position="299"/>
        <end position="313"/>
    </location>
</feature>
<dbReference type="eggNOG" id="ENOG502SNFU">
    <property type="taxonomic scope" value="Eukaryota"/>
</dbReference>
<feature type="compositionally biased region" description="Polar residues" evidence="1">
    <location>
        <begin position="212"/>
        <end position="227"/>
    </location>
</feature>
<feature type="region of interest" description="Disordered" evidence="1">
    <location>
        <begin position="212"/>
        <end position="247"/>
    </location>
</feature>
<feature type="compositionally biased region" description="Basic residues" evidence="1">
    <location>
        <begin position="400"/>
        <end position="413"/>
    </location>
</feature>
<feature type="compositionally biased region" description="Low complexity" evidence="1">
    <location>
        <begin position="343"/>
        <end position="376"/>
    </location>
</feature>
<dbReference type="AlphaFoldDB" id="S7RYQ4"/>
<feature type="compositionally biased region" description="Polar residues" evidence="1">
    <location>
        <begin position="149"/>
        <end position="164"/>
    </location>
</feature>
<keyword evidence="3" id="KW-1185">Reference proteome</keyword>
<feature type="compositionally biased region" description="Basic residues" evidence="1">
    <location>
        <begin position="758"/>
        <end position="770"/>
    </location>
</feature>
<feature type="compositionally biased region" description="Polar residues" evidence="1">
    <location>
        <begin position="596"/>
        <end position="613"/>
    </location>
</feature>
<evidence type="ECO:0000313" key="2">
    <source>
        <dbReference type="EMBL" id="EPQ58519.1"/>
    </source>
</evidence>
<sequence length="1173" mass="130575">MTTRYPLRTTRTRVALARVTQKAAPPAKKVSAQSDSETHSESLDPLPDNGYTSAPATPAIERSYADAANLLELNQLGAGKKDNGGNTTSGTDEGPWETVARRHCRSPASSGKQSGQTKKKARVESVSSASETEKYLTPDTRRNAEGGISSHSLTQMGNATSQFGRNFVAGGAGEAGPSQSEGKAVDPRNWATTGLNETDLDVEQQRAALENWNTIREVQLSNKSTGPGSLDSEPRSDGVVEPNNSIHKRIRALKALTARLEAELEEEKPQVADHSPNQPPPSKKKKQESKTILPEPKSKGKASNHPPRTRGSKGLRPVNQVHPRSTIGHSPGSPDDSSDDSDSSSSSFSSRHSTPGLLVLSSSESLDSESSSGESDAPPKHGLGARHVKVKGKSPNSAKGTKKKEKQSHKTLLKPHPPAKYDGTADVCRFNKFMAEAIAYVEDGRLEKSKHARYIAYFLEGKAYDYYHNTLAGSSLDLDEFLKGLFDYCFPINFRDQLPTKLNRCYQDNRSVKEYIFELTELLSMIGTYSRQEKVVKLWKGLSKPIQAKLWEQELDPDFTPWKTVAQWAKRIEVSLATSSAVRDTARHYKSKPAGSKNQNAPSHSQPLSSDGNRNGFGKPSPQGRKPYAQSGKGASHSGGGRDRSGNCSTNKSHMSEKEKEVLRVAGKNCPKGYAVRQKQSDRSPGLDNFNANIDLSKTEQLQDLADTTEMIDTITVGQIDLFPNDRPSKVNHPRPRQNPKALIGDPHIPRGTPVKGTRPRKQRRERRAPPHKLLKDKRWLWNRDPLAVRAESLLMQGAPYPGNKGLCNHEAELCIYSSDRFHVRSLRDGTYTIVDDLVWGHAEIPGEMLADPDFNLVQWYRQALRHSLPQSILTGSNTTLSQYVEPMGPAIANHVSAILESDAPYYGDNNQRRHSSSRFTCHLDDDEVIIYDREWMYITQLPGQHALNPKFNLPHWYDLHLRAALNDLRRRVMEGGNQEWCLPELFESDTRKHEFTCILNDYKDSFTHLTSPNRVKCSDEEDVFCITKLNRVQVKPNAYPNIQRNAAVTRDFKRLIPKPLVVVVNIKWSSSQGPIGLGFESRRSIWRNPYRCSSLFRARAPKSTEIVQAHWDHHRRPLDYSQDADPIFLVTDASHGGLAGVISQGRDFKSAHVAVFHSAKMNTSQLNYAVHE</sequence>
<dbReference type="Proteomes" id="UP000030669">
    <property type="component" value="Unassembled WGS sequence"/>
</dbReference>
<feature type="compositionally biased region" description="Basic residues" evidence="1">
    <location>
        <begin position="383"/>
        <end position="392"/>
    </location>
</feature>
<feature type="region of interest" description="Disordered" evidence="1">
    <location>
        <begin position="1"/>
        <end position="60"/>
    </location>
</feature>
<protein>
    <recommendedName>
        <fullName evidence="4">Retrotransposon gag domain-containing protein</fullName>
    </recommendedName>
</protein>
<gene>
    <name evidence="2" type="ORF">GLOTRDRAFT_91909</name>
</gene>
<name>S7RYQ4_GLOTA</name>
<feature type="compositionally biased region" description="Low complexity" evidence="1">
    <location>
        <begin position="1"/>
        <end position="20"/>
    </location>
</feature>
<feature type="region of interest" description="Disordered" evidence="1">
    <location>
        <begin position="583"/>
        <end position="660"/>
    </location>
</feature>
<dbReference type="OMA" id="MMEATEY"/>
<dbReference type="KEGG" id="gtr:GLOTRDRAFT_91909"/>
<feature type="region of interest" description="Disordered" evidence="1">
    <location>
        <begin position="723"/>
        <end position="770"/>
    </location>
</feature>
<reference evidence="2 3" key="1">
    <citation type="journal article" date="2012" name="Science">
        <title>The Paleozoic origin of enzymatic lignin decomposition reconstructed from 31 fungal genomes.</title>
        <authorList>
            <person name="Floudas D."/>
            <person name="Binder M."/>
            <person name="Riley R."/>
            <person name="Barry K."/>
            <person name="Blanchette R.A."/>
            <person name="Henrissat B."/>
            <person name="Martinez A.T."/>
            <person name="Otillar R."/>
            <person name="Spatafora J.W."/>
            <person name="Yadav J.S."/>
            <person name="Aerts A."/>
            <person name="Benoit I."/>
            <person name="Boyd A."/>
            <person name="Carlson A."/>
            <person name="Copeland A."/>
            <person name="Coutinho P.M."/>
            <person name="de Vries R.P."/>
            <person name="Ferreira P."/>
            <person name="Findley K."/>
            <person name="Foster B."/>
            <person name="Gaskell J."/>
            <person name="Glotzer D."/>
            <person name="Gorecki P."/>
            <person name="Heitman J."/>
            <person name="Hesse C."/>
            <person name="Hori C."/>
            <person name="Igarashi K."/>
            <person name="Jurgens J.A."/>
            <person name="Kallen N."/>
            <person name="Kersten P."/>
            <person name="Kohler A."/>
            <person name="Kuees U."/>
            <person name="Kumar T.K.A."/>
            <person name="Kuo A."/>
            <person name="LaButti K."/>
            <person name="Larrondo L.F."/>
            <person name="Lindquist E."/>
            <person name="Ling A."/>
            <person name="Lombard V."/>
            <person name="Lucas S."/>
            <person name="Lundell T."/>
            <person name="Martin R."/>
            <person name="McLaughlin D.J."/>
            <person name="Morgenstern I."/>
            <person name="Morin E."/>
            <person name="Murat C."/>
            <person name="Nagy L.G."/>
            <person name="Nolan M."/>
            <person name="Ohm R.A."/>
            <person name="Patyshakuliyeva A."/>
            <person name="Rokas A."/>
            <person name="Ruiz-Duenas F.J."/>
            <person name="Sabat G."/>
            <person name="Salamov A."/>
            <person name="Samejima M."/>
            <person name="Schmutz J."/>
            <person name="Slot J.C."/>
            <person name="St John F."/>
            <person name="Stenlid J."/>
            <person name="Sun H."/>
            <person name="Sun S."/>
            <person name="Syed K."/>
            <person name="Tsang A."/>
            <person name="Wiebenga A."/>
            <person name="Young D."/>
            <person name="Pisabarro A."/>
            <person name="Eastwood D.C."/>
            <person name="Martin F."/>
            <person name="Cullen D."/>
            <person name="Grigoriev I.V."/>
            <person name="Hibbett D.S."/>
        </authorList>
    </citation>
    <scope>NUCLEOTIDE SEQUENCE [LARGE SCALE GENOMIC DNA]</scope>
    <source>
        <strain evidence="2 3">ATCC 11539</strain>
    </source>
</reference>
<feature type="compositionally biased region" description="Basic and acidic residues" evidence="1">
    <location>
        <begin position="131"/>
        <end position="144"/>
    </location>
</feature>
<evidence type="ECO:0000256" key="1">
    <source>
        <dbReference type="SAM" id="MobiDB-lite"/>
    </source>
</evidence>
<evidence type="ECO:0000313" key="3">
    <source>
        <dbReference type="Proteomes" id="UP000030669"/>
    </source>
</evidence>
<dbReference type="OrthoDB" id="3267748at2759"/>
<proteinExistence type="predicted"/>
<accession>S7RYQ4</accession>
<feature type="region of interest" description="Disordered" evidence="1">
    <location>
        <begin position="76"/>
        <end position="199"/>
    </location>
</feature>
<organism evidence="2 3">
    <name type="scientific">Gloeophyllum trabeum (strain ATCC 11539 / FP-39264 / Madison 617)</name>
    <name type="common">Brown rot fungus</name>
    <dbReference type="NCBI Taxonomy" id="670483"/>
    <lineage>
        <taxon>Eukaryota</taxon>
        <taxon>Fungi</taxon>
        <taxon>Dikarya</taxon>
        <taxon>Basidiomycota</taxon>
        <taxon>Agaricomycotina</taxon>
        <taxon>Agaricomycetes</taxon>
        <taxon>Gloeophyllales</taxon>
        <taxon>Gloeophyllaceae</taxon>
        <taxon>Gloeophyllum</taxon>
    </lineage>
</organism>
<dbReference type="RefSeq" id="XP_007863676.1">
    <property type="nucleotide sequence ID" value="XM_007865485.1"/>
</dbReference>
<evidence type="ECO:0008006" key="4">
    <source>
        <dbReference type="Google" id="ProtNLM"/>
    </source>
</evidence>
<dbReference type="EMBL" id="KB469298">
    <property type="protein sequence ID" value="EPQ58519.1"/>
    <property type="molecule type" value="Genomic_DNA"/>
</dbReference>
<dbReference type="HOGENOM" id="CLU_273847_0_0_1"/>
<dbReference type="GeneID" id="19309341"/>